<organism evidence="1 2">
    <name type="scientific">Lentzea albidocapillata subsp. violacea</name>
    <dbReference type="NCBI Taxonomy" id="128104"/>
    <lineage>
        <taxon>Bacteria</taxon>
        <taxon>Bacillati</taxon>
        <taxon>Actinomycetota</taxon>
        <taxon>Actinomycetes</taxon>
        <taxon>Pseudonocardiales</taxon>
        <taxon>Pseudonocardiaceae</taxon>
        <taxon>Lentzea</taxon>
    </lineage>
</organism>
<gene>
    <name evidence="1" type="ORF">SAMN04488074_12479</name>
</gene>
<dbReference type="AlphaFoldDB" id="A0A1G9UT03"/>
<dbReference type="EMBL" id="FNET01000024">
    <property type="protein sequence ID" value="SDM63020.1"/>
    <property type="molecule type" value="Genomic_DNA"/>
</dbReference>
<evidence type="ECO:0000313" key="1">
    <source>
        <dbReference type="EMBL" id="SDM63020.1"/>
    </source>
</evidence>
<protein>
    <submittedName>
        <fullName evidence="1">Uncharacterized protein</fullName>
    </submittedName>
</protein>
<accession>A0A1G9UT03</accession>
<evidence type="ECO:0000313" key="2">
    <source>
        <dbReference type="Proteomes" id="UP000199682"/>
    </source>
</evidence>
<sequence>MRSGQLFPRAPWVLHTHVTACSYWPTPRASMANNHCTYRPQYRADAPALEQRVAMRGQSGGYLNPQWVEWLMGFPSGWLPPVCAPSETPSSPTSPNSSAA</sequence>
<name>A0A1G9UT03_9PSEU</name>
<proteinExistence type="predicted"/>
<dbReference type="Proteomes" id="UP000199682">
    <property type="component" value="Unassembled WGS sequence"/>
</dbReference>
<reference evidence="2" key="1">
    <citation type="submission" date="2016-10" db="EMBL/GenBank/DDBJ databases">
        <authorList>
            <person name="Varghese N."/>
            <person name="Submissions S."/>
        </authorList>
    </citation>
    <scope>NUCLEOTIDE SEQUENCE [LARGE SCALE GENOMIC DNA]</scope>
    <source>
        <strain evidence="2">DSM 44796</strain>
    </source>
</reference>